<evidence type="ECO:0000256" key="2">
    <source>
        <dbReference type="SAM" id="SignalP"/>
    </source>
</evidence>
<sequence>MTKLTKSLCVGAAAAALLFCGPSRPAYASKPEARTDRGYSPEQTASYYYTEGIKNNIMNGDPQQSVDLFKKVLEIDSTHAPTLFELATLTMSEPETALRYSLRANAADTGNIWYRTQLGRLLIATQRYDSAMTVYNSLLKAAPNNPDNYRLIAMLYEQKGDPEKALIILDSAERQLGAVEMLAGYKRQLLLNMKQYDRALVEAKAMVENFPYDEDNYVELAELYTTLGQLAQAQEAYRKAQEINPNSLRVIASLNDFYKRTNDNVRFLSTAAQLFRSKEFPLETKLKFFEELTQTPNYYRDYYVQLGELASSLAITYPEDYRTVELYAKHLIAGGFLEDALSLYKSYLNDSTDRKEPFNTVIEIEAYQKRPDSVAKYTAMALQRFPSDPELYLRKGSISAYMLNNPKEAEPAYREALKYAKTDSLRSVIYGVLGDNYQTLGDYKNCFKSYEKGMKLDTTNAVIYNNYAYFLSLRNERLDKALAMTEKAIRLSPNNPTYLDTYAWVLYQLGRYEEARTPMRQAVSLDRTGNKELFLHYGDILYKLKDNFMASIYWKKALESGYDPEQIEQRLKQIE</sequence>
<dbReference type="RefSeq" id="WP_118458132.1">
    <property type="nucleotide sequence ID" value="NZ_JACOOK010000002.1"/>
</dbReference>
<name>A0ABR7CKZ7_9BACT</name>
<dbReference type="Gene3D" id="1.25.40.10">
    <property type="entry name" value="Tetratricopeptide repeat domain"/>
    <property type="match status" value="4"/>
</dbReference>
<dbReference type="InterPro" id="IPR019734">
    <property type="entry name" value="TPR_rpt"/>
</dbReference>
<feature type="chain" id="PRO_5046618785" evidence="2">
    <location>
        <begin position="29"/>
        <end position="575"/>
    </location>
</feature>
<dbReference type="PANTHER" id="PTHR12558:SF13">
    <property type="entry name" value="CELL DIVISION CYCLE PROTEIN 27 HOMOLOG"/>
    <property type="match status" value="1"/>
</dbReference>
<dbReference type="SMART" id="SM00028">
    <property type="entry name" value="TPR"/>
    <property type="match status" value="8"/>
</dbReference>
<feature type="repeat" description="TPR" evidence="1">
    <location>
        <begin position="112"/>
        <end position="145"/>
    </location>
</feature>
<comment type="caution">
    <text evidence="3">The sequence shown here is derived from an EMBL/GenBank/DDBJ whole genome shotgun (WGS) entry which is preliminary data.</text>
</comment>
<dbReference type="Pfam" id="PF13432">
    <property type="entry name" value="TPR_16"/>
    <property type="match status" value="1"/>
</dbReference>
<evidence type="ECO:0000313" key="3">
    <source>
        <dbReference type="EMBL" id="MBC5616329.1"/>
    </source>
</evidence>
<feature type="signal peptide" evidence="2">
    <location>
        <begin position="1"/>
        <end position="28"/>
    </location>
</feature>
<evidence type="ECO:0000313" key="4">
    <source>
        <dbReference type="Proteomes" id="UP000636891"/>
    </source>
</evidence>
<dbReference type="Pfam" id="PF13181">
    <property type="entry name" value="TPR_8"/>
    <property type="match status" value="1"/>
</dbReference>
<keyword evidence="1" id="KW-0802">TPR repeat</keyword>
<accession>A0ABR7CKZ7</accession>
<dbReference type="SUPFAM" id="SSF81901">
    <property type="entry name" value="HCP-like"/>
    <property type="match status" value="1"/>
</dbReference>
<gene>
    <name evidence="3" type="ORF">H8S08_04745</name>
</gene>
<organism evidence="3 4">
    <name type="scientific">Alistipes hominis</name>
    <dbReference type="NCBI Taxonomy" id="2763015"/>
    <lineage>
        <taxon>Bacteria</taxon>
        <taxon>Pseudomonadati</taxon>
        <taxon>Bacteroidota</taxon>
        <taxon>Bacteroidia</taxon>
        <taxon>Bacteroidales</taxon>
        <taxon>Rikenellaceae</taxon>
        <taxon>Alistipes</taxon>
    </lineage>
</organism>
<feature type="repeat" description="TPR" evidence="1">
    <location>
        <begin position="214"/>
        <end position="247"/>
    </location>
</feature>
<protein>
    <submittedName>
        <fullName evidence="3">Tetratricopeptide repeat protein</fullName>
    </submittedName>
</protein>
<feature type="repeat" description="TPR" evidence="1">
    <location>
        <begin position="427"/>
        <end position="460"/>
    </location>
</feature>
<dbReference type="EMBL" id="JACOOK010000002">
    <property type="protein sequence ID" value="MBC5616329.1"/>
    <property type="molecule type" value="Genomic_DNA"/>
</dbReference>
<evidence type="ECO:0000256" key="1">
    <source>
        <dbReference type="PROSITE-ProRule" id="PRU00339"/>
    </source>
</evidence>
<reference evidence="3 4" key="1">
    <citation type="submission" date="2020-08" db="EMBL/GenBank/DDBJ databases">
        <title>Genome public.</title>
        <authorList>
            <person name="Liu C."/>
            <person name="Sun Q."/>
        </authorList>
    </citation>
    <scope>NUCLEOTIDE SEQUENCE [LARGE SCALE GENOMIC DNA]</scope>
    <source>
        <strain evidence="3 4">New-7</strain>
    </source>
</reference>
<keyword evidence="2" id="KW-0732">Signal</keyword>
<dbReference type="PROSITE" id="PS50005">
    <property type="entry name" value="TPR"/>
    <property type="match status" value="3"/>
</dbReference>
<dbReference type="InterPro" id="IPR011990">
    <property type="entry name" value="TPR-like_helical_dom_sf"/>
</dbReference>
<dbReference type="SUPFAM" id="SSF48452">
    <property type="entry name" value="TPR-like"/>
    <property type="match status" value="1"/>
</dbReference>
<dbReference type="PANTHER" id="PTHR12558">
    <property type="entry name" value="CELL DIVISION CYCLE 16,23,27"/>
    <property type="match status" value="1"/>
</dbReference>
<dbReference type="Pfam" id="PF13429">
    <property type="entry name" value="TPR_15"/>
    <property type="match status" value="1"/>
</dbReference>
<proteinExistence type="predicted"/>
<keyword evidence="4" id="KW-1185">Reference proteome</keyword>
<dbReference type="Proteomes" id="UP000636891">
    <property type="component" value="Unassembled WGS sequence"/>
</dbReference>